<evidence type="ECO:0000313" key="5">
    <source>
        <dbReference type="EMBL" id="PWN20807.1"/>
    </source>
</evidence>
<dbReference type="Proteomes" id="UP000245942">
    <property type="component" value="Unassembled WGS sequence"/>
</dbReference>
<keyword evidence="2" id="KW-0326">Glycosidase</keyword>
<gene>
    <name evidence="5" type="ORF">BCV69DRAFT_199828</name>
</gene>
<dbReference type="EMBL" id="KZ819327">
    <property type="protein sequence ID" value="PWN20807.1"/>
    <property type="molecule type" value="Genomic_DNA"/>
</dbReference>
<evidence type="ECO:0000259" key="4">
    <source>
        <dbReference type="Pfam" id="PF16862"/>
    </source>
</evidence>
<evidence type="ECO:0000313" key="6">
    <source>
        <dbReference type="Proteomes" id="UP000245942"/>
    </source>
</evidence>
<evidence type="ECO:0000256" key="2">
    <source>
        <dbReference type="ARBA" id="ARBA00023295"/>
    </source>
</evidence>
<name>A0A316U6B7_9BASI</name>
<dbReference type="InterPro" id="IPR031728">
    <property type="entry name" value="GlcAase_C"/>
</dbReference>
<dbReference type="PANTHER" id="PTHR36183">
    <property type="entry name" value="BETA-GLUCURONIDASE"/>
    <property type="match status" value="1"/>
</dbReference>
<sequence>MTSNLASTSSSGPSVSTRRKRQRTRVRDGPSNFSFASAGVAVAAAALLAIAPAAQAQSTYTLSLTPPAQSTLASPISEVLASNFVGFGIEPTSLFEFAGGATPNPLTYNLLSNMANYTGVPPHLRIGGNAGDQQVYSNSIGGYTIQENPSGDSDQTNAYLFGPNYFKVFNNFPTDTPITYHINLAYQGSGWQDLMVSTAAAALDGMTTSKIVGFELGNEPDLFVTNGYRTSSNWSAAAFALQWQAVALDIYDNVLKSRNIGTNFFEPAGTATTATTNGHPYRIDDLVDSAIAIDNGIYISGWNQHDYYYYVGVSTYTLTTALLLDLSTTVSQFAEWKQQSAQAYATGKAYYLREMNSIGPTGLVGISPTFAQTLWVFNFHLYAATVGVANVHMHMTTYSWGAAWLPIQNASTAPHVRSSYYAYAAVAQLIGATCDVQIASQSLSNAPSGYSDNLAAYTKYQGGALQSLILVNTMPAYSGSSMNTVQVSYNVPSWAGKTVYVSYLSAAGVDATENTTWNGLSYEVSGTGLATPVSSAVPMQLTVSSAGVLTVPVRDSQVAVANLGYRIGTTNSVVNSTNCAVAAAATSAGATAATATFSTVKTNPYDGAVGAGVDLRTLLLVALATLAGGVAVFL</sequence>
<keyword evidence="6" id="KW-1185">Reference proteome</keyword>
<dbReference type="Pfam" id="PF16862">
    <property type="entry name" value="Glyco_hydro_79C"/>
    <property type="match status" value="1"/>
</dbReference>
<evidence type="ECO:0000256" key="3">
    <source>
        <dbReference type="SAM" id="MobiDB-lite"/>
    </source>
</evidence>
<dbReference type="PROSITE" id="PS00659">
    <property type="entry name" value="GLYCOSYL_HYDROL_F5"/>
    <property type="match status" value="1"/>
</dbReference>
<evidence type="ECO:0000256" key="1">
    <source>
        <dbReference type="ARBA" id="ARBA00022801"/>
    </source>
</evidence>
<dbReference type="GO" id="GO:0005975">
    <property type="term" value="P:carbohydrate metabolic process"/>
    <property type="evidence" value="ECO:0007669"/>
    <property type="project" value="InterPro"/>
</dbReference>
<dbReference type="GO" id="GO:0004553">
    <property type="term" value="F:hydrolase activity, hydrolyzing O-glycosyl compounds"/>
    <property type="evidence" value="ECO:0007669"/>
    <property type="project" value="InterPro"/>
</dbReference>
<reference evidence="5 6" key="1">
    <citation type="journal article" date="2018" name="Mol. Biol. Evol.">
        <title>Broad Genomic Sampling Reveals a Smut Pathogenic Ancestry of the Fungal Clade Ustilaginomycotina.</title>
        <authorList>
            <person name="Kijpornyongpan T."/>
            <person name="Mondo S.J."/>
            <person name="Barry K."/>
            <person name="Sandor L."/>
            <person name="Lee J."/>
            <person name="Lipzen A."/>
            <person name="Pangilinan J."/>
            <person name="LaButti K."/>
            <person name="Hainaut M."/>
            <person name="Henrissat B."/>
            <person name="Grigoriev I.V."/>
            <person name="Spatafora J.W."/>
            <person name="Aime M.C."/>
        </authorList>
    </citation>
    <scope>NUCLEOTIDE SEQUENCE [LARGE SCALE GENOMIC DNA]</scope>
    <source>
        <strain evidence="5 6">MCA 4718</strain>
    </source>
</reference>
<dbReference type="GeneID" id="37011406"/>
<feature type="region of interest" description="Disordered" evidence="3">
    <location>
        <begin position="1"/>
        <end position="30"/>
    </location>
</feature>
<keyword evidence="1" id="KW-0378">Hydrolase</keyword>
<dbReference type="SUPFAM" id="SSF51445">
    <property type="entry name" value="(Trans)glycosidases"/>
    <property type="match status" value="1"/>
</dbReference>
<dbReference type="InterPro" id="IPR017853">
    <property type="entry name" value="GH"/>
</dbReference>
<feature type="compositionally biased region" description="Low complexity" evidence="3">
    <location>
        <begin position="7"/>
        <end position="16"/>
    </location>
</feature>
<proteinExistence type="predicted"/>
<protein>
    <recommendedName>
        <fullName evidence="4">Beta-glucuronidase C-terminal domain-containing protein</fullName>
    </recommendedName>
</protein>
<feature type="domain" description="Beta-glucuronidase C-terminal" evidence="4">
    <location>
        <begin position="456"/>
        <end position="560"/>
    </location>
</feature>
<dbReference type="RefSeq" id="XP_025347967.1">
    <property type="nucleotide sequence ID" value="XM_025489672.1"/>
</dbReference>
<dbReference type="AlphaFoldDB" id="A0A316U6B7"/>
<dbReference type="InterPro" id="IPR018087">
    <property type="entry name" value="Glyco_hydro_5_CS"/>
</dbReference>
<organism evidence="5 6">
    <name type="scientific">Pseudomicrostroma glucosiphilum</name>
    <dbReference type="NCBI Taxonomy" id="1684307"/>
    <lineage>
        <taxon>Eukaryota</taxon>
        <taxon>Fungi</taxon>
        <taxon>Dikarya</taxon>
        <taxon>Basidiomycota</taxon>
        <taxon>Ustilaginomycotina</taxon>
        <taxon>Exobasidiomycetes</taxon>
        <taxon>Microstromatales</taxon>
        <taxon>Microstromatales incertae sedis</taxon>
        <taxon>Pseudomicrostroma</taxon>
    </lineage>
</organism>
<dbReference type="OrthoDB" id="2796951at2759"/>
<accession>A0A316U6B7</accession>
<dbReference type="Gene3D" id="3.20.20.80">
    <property type="entry name" value="Glycosidases"/>
    <property type="match status" value="1"/>
</dbReference>
<dbReference type="PANTHER" id="PTHR36183:SF2">
    <property type="entry name" value="BETA-GLUCURONIDASE C-TERMINAL DOMAIN-CONTAINING PROTEIN"/>
    <property type="match status" value="1"/>
</dbReference>
<dbReference type="InterPro" id="IPR052974">
    <property type="entry name" value="GH79_Enzymes"/>
</dbReference>